<protein>
    <submittedName>
        <fullName evidence="2">Uncharacterized protein</fullName>
    </submittedName>
</protein>
<feature type="transmembrane region" description="Helical" evidence="1">
    <location>
        <begin position="9"/>
        <end position="29"/>
    </location>
</feature>
<dbReference type="RefSeq" id="WP_251261506.1">
    <property type="nucleotide sequence ID" value="NZ_JAMQGP010000004.1"/>
</dbReference>
<name>A0AA42B8D5_9GAMM</name>
<proteinExistence type="predicted"/>
<gene>
    <name evidence="2" type="ORF">NAF29_10430</name>
</gene>
<comment type="caution">
    <text evidence="2">The sequence shown here is derived from an EMBL/GenBank/DDBJ whole genome shotgun (WGS) entry which is preliminary data.</text>
</comment>
<feature type="transmembrane region" description="Helical" evidence="1">
    <location>
        <begin position="49"/>
        <end position="66"/>
    </location>
</feature>
<keyword evidence="3" id="KW-1185">Reference proteome</keyword>
<evidence type="ECO:0000313" key="3">
    <source>
        <dbReference type="Proteomes" id="UP001165393"/>
    </source>
</evidence>
<feature type="transmembrane region" description="Helical" evidence="1">
    <location>
        <begin position="73"/>
        <end position="90"/>
    </location>
</feature>
<accession>A0AA42B8D5</accession>
<sequence>MSTHNFNRPYYLTIIGLVVLALFVFILSISVTPETRDSFMKEGGPVESLSALGYLIAVAVMFFKGGKEYLTKYWYFAVMFLSFAARELDFDKRFTNFGVLKSKFFAHPDVSWWGKVIAAIILLVVLSAIITIVRRHGRKFIAEVFRFQWSPLVWSIGFAGGFLVVSKSLDGLARKLSGWGIAELSKETDKIASMAEEAMELAVPYLFIVAILYFLAKQKRA</sequence>
<organism evidence="2 3">
    <name type="scientific">Echinimonas agarilytica</name>
    <dbReference type="NCBI Taxonomy" id="1215918"/>
    <lineage>
        <taxon>Bacteria</taxon>
        <taxon>Pseudomonadati</taxon>
        <taxon>Pseudomonadota</taxon>
        <taxon>Gammaproteobacteria</taxon>
        <taxon>Alteromonadales</taxon>
        <taxon>Echinimonadaceae</taxon>
        <taxon>Echinimonas</taxon>
    </lineage>
</organism>
<evidence type="ECO:0000313" key="2">
    <source>
        <dbReference type="EMBL" id="MCM2680081.1"/>
    </source>
</evidence>
<keyword evidence="1" id="KW-0812">Transmembrane</keyword>
<feature type="transmembrane region" description="Helical" evidence="1">
    <location>
        <begin position="145"/>
        <end position="165"/>
    </location>
</feature>
<keyword evidence="1" id="KW-0472">Membrane</keyword>
<dbReference type="Proteomes" id="UP001165393">
    <property type="component" value="Unassembled WGS sequence"/>
</dbReference>
<evidence type="ECO:0000256" key="1">
    <source>
        <dbReference type="SAM" id="Phobius"/>
    </source>
</evidence>
<dbReference type="EMBL" id="JAMQGP010000004">
    <property type="protein sequence ID" value="MCM2680081.1"/>
    <property type="molecule type" value="Genomic_DNA"/>
</dbReference>
<dbReference type="AlphaFoldDB" id="A0AA42B8D5"/>
<feature type="transmembrane region" description="Helical" evidence="1">
    <location>
        <begin position="198"/>
        <end position="216"/>
    </location>
</feature>
<feature type="transmembrane region" description="Helical" evidence="1">
    <location>
        <begin position="110"/>
        <end position="133"/>
    </location>
</feature>
<keyword evidence="1" id="KW-1133">Transmembrane helix</keyword>
<reference evidence="2 3" key="1">
    <citation type="journal article" date="2013" name="Antonie Van Leeuwenhoek">
        <title>Echinimonas agarilytica gen. nov., sp. nov., a new gammaproteobacterium isolated from the sea urchin Strongylocentrotus intermedius.</title>
        <authorList>
            <person name="Nedashkovskaya O.I."/>
            <person name="Stenkova A.M."/>
            <person name="Zhukova N.V."/>
            <person name="Van Trappen S."/>
            <person name="Lee J.S."/>
            <person name="Kim S.B."/>
        </authorList>
    </citation>
    <scope>NUCLEOTIDE SEQUENCE [LARGE SCALE GENOMIC DNA]</scope>
    <source>
        <strain evidence="2 3">KMM 6351</strain>
    </source>
</reference>